<name>A0A249MVZ0_SPHXE</name>
<feature type="region of interest" description="Disordered" evidence="1">
    <location>
        <begin position="1"/>
        <end position="20"/>
    </location>
</feature>
<dbReference type="InterPro" id="IPR027032">
    <property type="entry name" value="Twinkle-like"/>
</dbReference>
<dbReference type="PROSITE" id="PS51199">
    <property type="entry name" value="SF4_HELICASE"/>
    <property type="match status" value="1"/>
</dbReference>
<organism evidence="4 5">
    <name type="scientific">Sphingobium xenophagum</name>
    <dbReference type="NCBI Taxonomy" id="121428"/>
    <lineage>
        <taxon>Bacteria</taxon>
        <taxon>Pseudomonadati</taxon>
        <taxon>Pseudomonadota</taxon>
        <taxon>Alphaproteobacteria</taxon>
        <taxon>Sphingomonadales</taxon>
        <taxon>Sphingomonadaceae</taxon>
        <taxon>Sphingobium</taxon>
    </lineage>
</organism>
<proteinExistence type="predicted"/>
<dbReference type="InterPro" id="IPR027417">
    <property type="entry name" value="P-loop_NTPase"/>
</dbReference>
<dbReference type="InterPro" id="IPR034154">
    <property type="entry name" value="TOPRIM_DnaG/twinkle"/>
</dbReference>
<feature type="compositionally biased region" description="Polar residues" evidence="1">
    <location>
        <begin position="1"/>
        <end position="12"/>
    </location>
</feature>
<evidence type="ECO:0000313" key="4">
    <source>
        <dbReference type="EMBL" id="ASY45355.1"/>
    </source>
</evidence>
<dbReference type="AlphaFoldDB" id="A0A249MVZ0"/>
<evidence type="ECO:0000259" key="3">
    <source>
        <dbReference type="PROSITE" id="PS51199"/>
    </source>
</evidence>
<dbReference type="GO" id="GO:0003697">
    <property type="term" value="F:single-stranded DNA binding"/>
    <property type="evidence" value="ECO:0007669"/>
    <property type="project" value="InterPro"/>
</dbReference>
<dbReference type="InterPro" id="IPR007694">
    <property type="entry name" value="DNA_helicase_DnaB-like_C"/>
</dbReference>
<evidence type="ECO:0000259" key="2">
    <source>
        <dbReference type="PROSITE" id="PS50880"/>
    </source>
</evidence>
<dbReference type="KEGG" id="shyd:CJD35_13625"/>
<dbReference type="CDD" id="cd01029">
    <property type="entry name" value="TOPRIM_primases"/>
    <property type="match status" value="1"/>
</dbReference>
<gene>
    <name evidence="4" type="ORF">CJD35_13625</name>
</gene>
<accession>A0A249MVZ0</accession>
<feature type="domain" description="Toprim" evidence="2">
    <location>
        <begin position="101"/>
        <end position="196"/>
    </location>
</feature>
<dbReference type="GO" id="GO:0006260">
    <property type="term" value="P:DNA replication"/>
    <property type="evidence" value="ECO:0007669"/>
    <property type="project" value="InterPro"/>
</dbReference>
<dbReference type="Pfam" id="PF13662">
    <property type="entry name" value="Toprim_4"/>
    <property type="match status" value="1"/>
</dbReference>
<sequence length="487" mass="54225">MTDMSGTASTADSRAAPALHERHKEWLAKRGIQSDTAEAAGLTTRKDDRGNWLVFPYRLDGRLVNRKYRLTSEKQHQMDKGGTLCLWNAECLRSPQVVKGASVIITEGEFDALIAMECGYHSVVSVPNGAPAERIDDPVNSNRYRFLWESKADLEGVKEFILATDGDGPGQVLAHDLAAILGPERCRFLEYPEGSKDLNEVFLAHGWQAVVKLIEAAKPFPVQGLHDFFDFPDQPPVKGMETGIDALTGKLEIVLGTLTVFTGYSNMGKSTVLNTMIAHCAAHDVPVCIASFETQTRPILLDGITKALIGCAPAEFYNHPQRREAYAHVNRMVKVISNSLDEDLEFSIDSFLDTARIAVIRDGCKVVILDPWNEIEHKRGRDETVTEYIGRALRRIKAFIRQYNVSFWIVAHPTKPIKGTNALPSLYDISDSAHWANKADYGLVYHRPDREVNEADLAVVKVRMGLPGEVSSVRVQFDYRTCRIGSL</sequence>
<dbReference type="PANTHER" id="PTHR12873">
    <property type="entry name" value="T7-LIKE MITOCHONDRIAL DNA HELICASE"/>
    <property type="match status" value="1"/>
</dbReference>
<dbReference type="SUPFAM" id="SSF56731">
    <property type="entry name" value="DNA primase core"/>
    <property type="match status" value="1"/>
</dbReference>
<dbReference type="PANTHER" id="PTHR12873:SF0">
    <property type="entry name" value="TWINKLE MTDNA HELICASE"/>
    <property type="match status" value="1"/>
</dbReference>
<feature type="domain" description="SF4 helicase" evidence="3">
    <location>
        <begin position="233"/>
        <end position="487"/>
    </location>
</feature>
<dbReference type="Gene3D" id="3.40.1360.10">
    <property type="match status" value="1"/>
</dbReference>
<evidence type="ECO:0000256" key="1">
    <source>
        <dbReference type="SAM" id="MobiDB-lite"/>
    </source>
</evidence>
<dbReference type="GO" id="GO:0005524">
    <property type="term" value="F:ATP binding"/>
    <property type="evidence" value="ECO:0007669"/>
    <property type="project" value="InterPro"/>
</dbReference>
<dbReference type="Pfam" id="PF03796">
    <property type="entry name" value="DnaB_C"/>
    <property type="match status" value="1"/>
</dbReference>
<protein>
    <recommendedName>
        <fullName evidence="6">SF4 helicase domain-containing protein</fullName>
    </recommendedName>
</protein>
<evidence type="ECO:0008006" key="6">
    <source>
        <dbReference type="Google" id="ProtNLM"/>
    </source>
</evidence>
<dbReference type="RefSeq" id="WP_095687137.1">
    <property type="nucleotide sequence ID" value="NZ_CP022745.1"/>
</dbReference>
<evidence type="ECO:0000313" key="5">
    <source>
        <dbReference type="Proteomes" id="UP000217141"/>
    </source>
</evidence>
<dbReference type="GO" id="GO:0043139">
    <property type="term" value="F:5'-3' DNA helicase activity"/>
    <property type="evidence" value="ECO:0007669"/>
    <property type="project" value="InterPro"/>
</dbReference>
<dbReference type="Proteomes" id="UP000217141">
    <property type="component" value="Chromosome I"/>
</dbReference>
<dbReference type="EMBL" id="CP022745">
    <property type="protein sequence ID" value="ASY45355.1"/>
    <property type="molecule type" value="Genomic_DNA"/>
</dbReference>
<dbReference type="PROSITE" id="PS50880">
    <property type="entry name" value="TOPRIM"/>
    <property type="match status" value="1"/>
</dbReference>
<dbReference type="InterPro" id="IPR006171">
    <property type="entry name" value="TOPRIM_dom"/>
</dbReference>
<reference evidence="4 5" key="1">
    <citation type="submission" date="2017-08" db="EMBL/GenBank/DDBJ databases">
        <title>Whole Genome Sequence of Sphingobium hydrophobicum C1: Insights into Adaption to the Electronic-waste Contaminated Sediment.</title>
        <authorList>
            <person name="Song D."/>
            <person name="Chen X."/>
            <person name="Xu M."/>
        </authorList>
    </citation>
    <scope>NUCLEOTIDE SEQUENCE [LARGE SCALE GENOMIC DNA]</scope>
    <source>
        <strain evidence="4 5">C1</strain>
    </source>
</reference>
<dbReference type="SUPFAM" id="SSF52540">
    <property type="entry name" value="P-loop containing nucleoside triphosphate hydrolases"/>
    <property type="match status" value="1"/>
</dbReference>
<dbReference type="Gene3D" id="3.40.50.300">
    <property type="entry name" value="P-loop containing nucleotide triphosphate hydrolases"/>
    <property type="match status" value="1"/>
</dbReference>